<dbReference type="InterPro" id="IPR002804">
    <property type="entry name" value="Archease"/>
</dbReference>
<accession>H5SPL8</accession>
<evidence type="ECO:0000313" key="6">
    <source>
        <dbReference type="EMBL" id="BAL58104.1"/>
    </source>
</evidence>
<dbReference type="InterPro" id="IPR036820">
    <property type="entry name" value="Archease_dom_sf"/>
</dbReference>
<evidence type="ECO:0000259" key="5">
    <source>
        <dbReference type="Pfam" id="PF01951"/>
    </source>
</evidence>
<protein>
    <submittedName>
        <fullName evidence="6">Hypothetical conserved protein</fullName>
    </submittedName>
</protein>
<reference evidence="6" key="1">
    <citation type="journal article" date="2005" name="Environ. Microbiol.">
        <title>Genetic and functional properties of uncultivated thermophilic crenarchaeotes from a subsurface gold mine as revealed by analysis of genome fragments.</title>
        <authorList>
            <person name="Nunoura T."/>
            <person name="Hirayama H."/>
            <person name="Takami H."/>
            <person name="Oida H."/>
            <person name="Nishi S."/>
            <person name="Shimamura S."/>
            <person name="Suzuki Y."/>
            <person name="Inagaki F."/>
            <person name="Takai K."/>
            <person name="Nealson K.H."/>
            <person name="Horikoshi K."/>
        </authorList>
    </citation>
    <scope>NUCLEOTIDE SEQUENCE</scope>
</reference>
<dbReference type="InterPro" id="IPR023572">
    <property type="entry name" value="Archease_dom"/>
</dbReference>
<dbReference type="GO" id="GO:0046872">
    <property type="term" value="F:metal ion binding"/>
    <property type="evidence" value="ECO:0007669"/>
    <property type="project" value="UniProtKB-KW"/>
</dbReference>
<evidence type="ECO:0000256" key="4">
    <source>
        <dbReference type="ARBA" id="ARBA00022837"/>
    </source>
</evidence>
<proteinExistence type="inferred from homology"/>
<dbReference type="EMBL" id="AP011793">
    <property type="protein sequence ID" value="BAL58104.1"/>
    <property type="molecule type" value="Genomic_DNA"/>
</dbReference>
<feature type="domain" description="Archease" evidence="5">
    <location>
        <begin position="11"/>
        <end position="143"/>
    </location>
</feature>
<dbReference type="GO" id="GO:0008033">
    <property type="term" value="P:tRNA processing"/>
    <property type="evidence" value="ECO:0007669"/>
    <property type="project" value="UniProtKB-KW"/>
</dbReference>
<dbReference type="AlphaFoldDB" id="H5SPL8"/>
<keyword evidence="4" id="KW-0106">Calcium</keyword>
<evidence type="ECO:0000256" key="2">
    <source>
        <dbReference type="ARBA" id="ARBA00022694"/>
    </source>
</evidence>
<keyword evidence="3" id="KW-0479">Metal-binding</keyword>
<keyword evidence="2" id="KW-0819">tRNA processing</keyword>
<comment type="similarity">
    <text evidence="1">Belongs to the archease family.</text>
</comment>
<reference evidence="6" key="2">
    <citation type="journal article" date="2012" name="PLoS ONE">
        <title>A Deeply Branching Thermophilic Bacterium with an Ancient Acetyl-CoA Pathway Dominates a Subsurface Ecosystem.</title>
        <authorList>
            <person name="Takami H."/>
            <person name="Noguchi H."/>
            <person name="Takaki Y."/>
            <person name="Uchiyama I."/>
            <person name="Toyoda A."/>
            <person name="Nishi S."/>
            <person name="Chee G.-J."/>
            <person name="Arai W."/>
            <person name="Nunoura T."/>
            <person name="Itoh T."/>
            <person name="Hattori M."/>
            <person name="Takai K."/>
        </authorList>
    </citation>
    <scope>NUCLEOTIDE SEQUENCE</scope>
</reference>
<dbReference type="PANTHER" id="PTHR12682">
    <property type="entry name" value="ARCHEASE"/>
    <property type="match status" value="1"/>
</dbReference>
<evidence type="ECO:0000256" key="3">
    <source>
        <dbReference type="ARBA" id="ARBA00022723"/>
    </source>
</evidence>
<gene>
    <name evidence="6" type="ORF">HGMM_F54D01C31</name>
</gene>
<organism evidence="6">
    <name type="scientific">uncultured prokaryote</name>
    <dbReference type="NCBI Taxonomy" id="198431"/>
    <lineage>
        <taxon>unclassified sequences</taxon>
        <taxon>environmental samples</taxon>
    </lineage>
</organism>
<sequence length="143" mass="15864">MGELSRAVPGFGYFDHDADIGIEGRGRSLEEAFVEAARAMFSLPYDLSKARPERRVAFEFEEEDPELALVEWLNAALAASRVEELVPAEFELHREGNRWRGAIVGSPLSDEIGRGTEVKGATLTELAVRRENGTWTARCVVDV</sequence>
<name>H5SPL8_9ZZZZ</name>
<dbReference type="PANTHER" id="PTHR12682:SF11">
    <property type="entry name" value="PROTEIN ARCHEASE"/>
    <property type="match status" value="1"/>
</dbReference>
<dbReference type="SUPFAM" id="SSF69819">
    <property type="entry name" value="MTH1598-like"/>
    <property type="match status" value="1"/>
</dbReference>
<dbReference type="Pfam" id="PF01951">
    <property type="entry name" value="Archease"/>
    <property type="match status" value="1"/>
</dbReference>
<evidence type="ECO:0000256" key="1">
    <source>
        <dbReference type="ARBA" id="ARBA00007963"/>
    </source>
</evidence>
<dbReference type="Gene3D" id="3.55.10.10">
    <property type="entry name" value="Archease domain"/>
    <property type="match status" value="1"/>
</dbReference>